<proteinExistence type="predicted"/>
<protein>
    <submittedName>
        <fullName evidence="1">Uncharacterized protein</fullName>
    </submittedName>
</protein>
<accession>A0A0E9QRN9</accession>
<dbReference type="AlphaFoldDB" id="A0A0E9QRN9"/>
<evidence type="ECO:0000313" key="1">
    <source>
        <dbReference type="EMBL" id="JAH19504.1"/>
    </source>
</evidence>
<reference evidence="1" key="1">
    <citation type="submission" date="2014-11" db="EMBL/GenBank/DDBJ databases">
        <authorList>
            <person name="Amaro Gonzalez C."/>
        </authorList>
    </citation>
    <scope>NUCLEOTIDE SEQUENCE</scope>
</reference>
<name>A0A0E9QRN9_ANGAN</name>
<dbReference type="EMBL" id="GBXM01089073">
    <property type="protein sequence ID" value="JAH19504.1"/>
    <property type="molecule type" value="Transcribed_RNA"/>
</dbReference>
<sequence>MSLLLSCNLAKNIQLLCCRFTCLLADFE</sequence>
<reference evidence="1" key="2">
    <citation type="journal article" date="2015" name="Fish Shellfish Immunol.">
        <title>Early steps in the European eel (Anguilla anguilla)-Vibrio vulnificus interaction in the gills: Role of the RtxA13 toxin.</title>
        <authorList>
            <person name="Callol A."/>
            <person name="Pajuelo D."/>
            <person name="Ebbesson L."/>
            <person name="Teles M."/>
            <person name="MacKenzie S."/>
            <person name="Amaro C."/>
        </authorList>
    </citation>
    <scope>NUCLEOTIDE SEQUENCE</scope>
</reference>
<organism evidence="1">
    <name type="scientific">Anguilla anguilla</name>
    <name type="common">European freshwater eel</name>
    <name type="synonym">Muraena anguilla</name>
    <dbReference type="NCBI Taxonomy" id="7936"/>
    <lineage>
        <taxon>Eukaryota</taxon>
        <taxon>Metazoa</taxon>
        <taxon>Chordata</taxon>
        <taxon>Craniata</taxon>
        <taxon>Vertebrata</taxon>
        <taxon>Euteleostomi</taxon>
        <taxon>Actinopterygii</taxon>
        <taxon>Neopterygii</taxon>
        <taxon>Teleostei</taxon>
        <taxon>Anguilliformes</taxon>
        <taxon>Anguillidae</taxon>
        <taxon>Anguilla</taxon>
    </lineage>
</organism>